<dbReference type="RefSeq" id="WP_081610764.1">
    <property type="nucleotide sequence ID" value="NZ_AQUR01000103.1"/>
</dbReference>
<evidence type="ECO:0000313" key="2">
    <source>
        <dbReference type="EMBL" id="SOZ38216.1"/>
    </source>
</evidence>
<sequence length="514" mass="55931">MPSVANTTPPGGLTWSRFRAICADVGSWTWGTVQGAFNEKASFSQIIVDAVIGMIPLVGDVTAVRDIIAVVIGMVDKPEKRESVWEWVLLVVLVVALIPVFGGVIKGVGRILIKVCKEAAALKGAARAAKLLEGANEIIAFLNRIGVKNAERWLLKLRFADHQAAIMERFAALMNNLYKVLGQIKNKAGTAIPAVLLRRIDGLRSGLLQLKAKGNEMIPKAIKELDQYLREVQAYIRSGGESTSRKTMHQVATGQRVITRADEARLVENGSLPVRSARGGWKQNEALVRDPGTWRSKYRPAPGYPDLTARTSPDGKFYPAIRAYSGRLVNRELKQGERIFRFFGPEGTTHGKKINETFPGGAWWGLGSPPKSAKEWRERAAVLDEFNRDGFFVTGSVNGKTGPKAVVGTVAEQAGEMLPGQYLPGGATQAFFFLDKKVSDALEALGKKVIGTGKAATWTDEVSGLTFRIAPTGWTDANGVWGYKSPLGQGTVQTLRLGAREKATKENRQVLVKP</sequence>
<proteinExistence type="predicted"/>
<protein>
    <submittedName>
        <fullName evidence="3">Uncharacterized protein</fullName>
    </submittedName>
</protein>
<name>A0A375HRV0_9BURK</name>
<reference evidence="4 5" key="1">
    <citation type="submission" date="2018-01" db="EMBL/GenBank/DDBJ databases">
        <authorList>
            <person name="Clerissi C."/>
        </authorList>
    </citation>
    <scope>NUCLEOTIDE SEQUENCE [LARGE SCALE GENOMIC DNA]</scope>
    <source>
        <strain evidence="2">Cupriavidus taiwanensis STM 6082</strain>
        <strain evidence="3">Cupriavidus taiwanensis STM 6160</strain>
        <plasmid evidence="3">II</plasmid>
        <plasmid evidence="4">ii</plasmid>
    </source>
</reference>
<dbReference type="Proteomes" id="UP000255168">
    <property type="component" value="Plasmid II"/>
</dbReference>
<evidence type="ECO:0000313" key="4">
    <source>
        <dbReference type="Proteomes" id="UP000255168"/>
    </source>
</evidence>
<feature type="transmembrane region" description="Helical" evidence="1">
    <location>
        <begin position="84"/>
        <end position="105"/>
    </location>
</feature>
<dbReference type="AlphaFoldDB" id="A0A375HRV0"/>
<keyword evidence="3" id="KW-0614">Plasmid</keyword>
<keyword evidence="1" id="KW-0812">Transmembrane</keyword>
<geneLocation type="plasmid" evidence="3">
    <name>II</name>
</geneLocation>
<organism evidence="3 4">
    <name type="scientific">Cupriavidus neocaledonicus</name>
    <dbReference type="NCBI Taxonomy" id="1040979"/>
    <lineage>
        <taxon>Bacteria</taxon>
        <taxon>Pseudomonadati</taxon>
        <taxon>Pseudomonadota</taxon>
        <taxon>Betaproteobacteria</taxon>
        <taxon>Burkholderiales</taxon>
        <taxon>Burkholderiaceae</taxon>
        <taxon>Cupriavidus</taxon>
    </lineage>
</organism>
<evidence type="ECO:0000313" key="5">
    <source>
        <dbReference type="Proteomes" id="UP000256710"/>
    </source>
</evidence>
<dbReference type="Proteomes" id="UP000256710">
    <property type="component" value="Unassembled WGS sequence"/>
</dbReference>
<dbReference type="EMBL" id="OFTC01000033">
    <property type="protein sequence ID" value="SOZ38216.1"/>
    <property type="molecule type" value="Genomic_DNA"/>
</dbReference>
<evidence type="ECO:0000256" key="1">
    <source>
        <dbReference type="SAM" id="Phobius"/>
    </source>
</evidence>
<gene>
    <name evidence="2" type="ORF">CBM2605_B100167</name>
    <name evidence="3" type="ORF">CBM2607_MP20797</name>
</gene>
<dbReference type="EMBL" id="LT984807">
    <property type="protein sequence ID" value="SPD60145.1"/>
    <property type="molecule type" value="Genomic_DNA"/>
</dbReference>
<accession>A0A375HRV0</accession>
<keyword evidence="1" id="KW-0472">Membrane</keyword>
<evidence type="ECO:0000313" key="3">
    <source>
        <dbReference type="EMBL" id="SPD60145.1"/>
    </source>
</evidence>
<keyword evidence="1" id="KW-1133">Transmembrane helix</keyword>
<keyword evidence="5" id="KW-1185">Reference proteome</keyword>
<geneLocation type="plasmid" evidence="4">
    <name>ii</name>
</geneLocation>
<dbReference type="CDD" id="cd20746">
    <property type="entry name" value="FIX_Ntox15_NUC_DUF4112_RhsA-like"/>
    <property type="match status" value="1"/>
</dbReference>
<dbReference type="InterPro" id="IPR049802">
    <property type="entry name" value="RhsC-like_FIX"/>
</dbReference>